<dbReference type="InterPro" id="IPR013320">
    <property type="entry name" value="ConA-like_dom_sf"/>
</dbReference>
<dbReference type="GO" id="GO:0006508">
    <property type="term" value="P:proteolysis"/>
    <property type="evidence" value="ECO:0007669"/>
    <property type="project" value="InterPro"/>
</dbReference>
<evidence type="ECO:0000313" key="1">
    <source>
        <dbReference type="EMBL" id="NGM18696.1"/>
    </source>
</evidence>
<dbReference type="RefSeq" id="WP_164692577.1">
    <property type="nucleotide sequence ID" value="NZ_JAAIKB010000001.1"/>
</dbReference>
<organism evidence="1 2">
    <name type="scientific">Falsiroseomonas algicola</name>
    <dbReference type="NCBI Taxonomy" id="2716930"/>
    <lineage>
        <taxon>Bacteria</taxon>
        <taxon>Pseudomonadati</taxon>
        <taxon>Pseudomonadota</taxon>
        <taxon>Alphaproteobacteria</taxon>
        <taxon>Acetobacterales</taxon>
        <taxon>Roseomonadaceae</taxon>
        <taxon>Falsiroseomonas</taxon>
    </lineage>
</organism>
<dbReference type="AlphaFoldDB" id="A0A6M1LEI7"/>
<keyword evidence="2" id="KW-1185">Reference proteome</keyword>
<dbReference type="PANTHER" id="PTHR37536">
    <property type="entry name" value="PUTATIVE (AFU_ORTHOLOGUE AFUA_3G02970)-RELATED"/>
    <property type="match status" value="1"/>
</dbReference>
<gene>
    <name evidence="1" type="ORF">G3576_01635</name>
</gene>
<accession>A0A6M1LEI7</accession>
<name>A0A6M1LEI7_9PROT</name>
<sequence>MSHRSLPMPPAGFDPVEKAADLLRLPEFGLPAMPDAAREPALYRLWREMLAAPLRFVADDSRPHVPKGGTPPAAAGMRLFSLPIRSREARRLPASPNWSGFTRFPSRGDRFSRVAASWIVPAVAAGAPEDRTTLDYRCSIWIGLDGKRRWADSMPQLGTEQTAGGTTRLWWQWWTPKSRRFQHYVDGVAVKPGDTVYCDLSMVAPDRVRLHFANRSTNEFTAVEVDGEAPMRGSSAQWILERPAEPELTATTVEAGELYPMPSFGAVSPLAFAARGMTPDGAVRAYGLDNARATSNVTLRQKPSRSAIVAFARRSGSGSGSVIRYR</sequence>
<dbReference type="InterPro" id="IPR038656">
    <property type="entry name" value="Peptidase_G1_sf"/>
</dbReference>
<dbReference type="PANTHER" id="PTHR37536:SF1">
    <property type="entry name" value="ASPERGILLOPEPSIN, PUTAITVE (AFU_ORTHOLOGUE AFUA_7G01200)"/>
    <property type="match status" value="1"/>
</dbReference>
<dbReference type="EMBL" id="JAAIKB010000001">
    <property type="protein sequence ID" value="NGM18696.1"/>
    <property type="molecule type" value="Genomic_DNA"/>
</dbReference>
<dbReference type="SUPFAM" id="SSF49899">
    <property type="entry name" value="Concanavalin A-like lectins/glucanases"/>
    <property type="match status" value="1"/>
</dbReference>
<proteinExistence type="predicted"/>
<dbReference type="Proteomes" id="UP000475385">
    <property type="component" value="Unassembled WGS sequence"/>
</dbReference>
<dbReference type="CDD" id="cd13426">
    <property type="entry name" value="Peptidase_G1"/>
    <property type="match status" value="1"/>
</dbReference>
<dbReference type="GO" id="GO:0070007">
    <property type="term" value="F:glutamic-type endopeptidase activity"/>
    <property type="evidence" value="ECO:0007669"/>
    <property type="project" value="InterPro"/>
</dbReference>
<comment type="caution">
    <text evidence="1">The sequence shown here is derived from an EMBL/GenBank/DDBJ whole genome shotgun (WGS) entry which is preliminary data.</text>
</comment>
<evidence type="ECO:0000313" key="2">
    <source>
        <dbReference type="Proteomes" id="UP000475385"/>
    </source>
</evidence>
<dbReference type="Gene3D" id="2.60.120.700">
    <property type="entry name" value="Peptidase G1"/>
    <property type="match status" value="1"/>
</dbReference>
<reference evidence="1 2" key="1">
    <citation type="submission" date="2020-03" db="EMBL/GenBank/DDBJ databases">
        <title>Roseomonas stagni sp. nov., isolated from pond water in Japan.</title>
        <authorList>
            <person name="Furuhata K."/>
            <person name="Miyamoto H."/>
            <person name="Goto K."/>
        </authorList>
    </citation>
    <scope>NUCLEOTIDE SEQUENCE [LARGE SCALE GENOMIC DNA]</scope>
    <source>
        <strain evidence="1 2">PeD5</strain>
    </source>
</reference>
<dbReference type="Pfam" id="PF01828">
    <property type="entry name" value="Peptidase_A4"/>
    <property type="match status" value="1"/>
</dbReference>
<protein>
    <submittedName>
        <fullName evidence="1">Uncharacterized protein</fullName>
    </submittedName>
</protein>
<dbReference type="InterPro" id="IPR000250">
    <property type="entry name" value="Peptidase_G1"/>
</dbReference>